<name>A0A9N9NBV3_FUNMO</name>
<gene>
    <name evidence="1" type="ORF">FMOSSE_LOCUS14970</name>
</gene>
<proteinExistence type="predicted"/>
<feature type="non-terminal residue" evidence="1">
    <location>
        <position position="49"/>
    </location>
</feature>
<dbReference type="AlphaFoldDB" id="A0A9N9NBV3"/>
<comment type="caution">
    <text evidence="1">The sequence shown here is derived from an EMBL/GenBank/DDBJ whole genome shotgun (WGS) entry which is preliminary data.</text>
</comment>
<feature type="non-terminal residue" evidence="1">
    <location>
        <position position="1"/>
    </location>
</feature>
<dbReference type="EMBL" id="CAJVPP010013366">
    <property type="protein sequence ID" value="CAG8720674.1"/>
    <property type="molecule type" value="Genomic_DNA"/>
</dbReference>
<accession>A0A9N9NBV3</accession>
<evidence type="ECO:0000313" key="1">
    <source>
        <dbReference type="EMBL" id="CAG8720674.1"/>
    </source>
</evidence>
<reference evidence="1" key="1">
    <citation type="submission" date="2021-06" db="EMBL/GenBank/DDBJ databases">
        <authorList>
            <person name="Kallberg Y."/>
            <person name="Tangrot J."/>
            <person name="Rosling A."/>
        </authorList>
    </citation>
    <scope>NUCLEOTIDE SEQUENCE</scope>
    <source>
        <strain evidence="1">87-6 pot B 2015</strain>
    </source>
</reference>
<protein>
    <submittedName>
        <fullName evidence="1">4269_t:CDS:1</fullName>
    </submittedName>
</protein>
<keyword evidence="2" id="KW-1185">Reference proteome</keyword>
<evidence type="ECO:0000313" key="2">
    <source>
        <dbReference type="Proteomes" id="UP000789375"/>
    </source>
</evidence>
<sequence>SFCRVYDLTITSGFLQPSRDSSCFHPSAHGTWFPKLLLRQIERLGPHAF</sequence>
<organism evidence="1 2">
    <name type="scientific">Funneliformis mosseae</name>
    <name type="common">Endomycorrhizal fungus</name>
    <name type="synonym">Glomus mosseae</name>
    <dbReference type="NCBI Taxonomy" id="27381"/>
    <lineage>
        <taxon>Eukaryota</taxon>
        <taxon>Fungi</taxon>
        <taxon>Fungi incertae sedis</taxon>
        <taxon>Mucoromycota</taxon>
        <taxon>Glomeromycotina</taxon>
        <taxon>Glomeromycetes</taxon>
        <taxon>Glomerales</taxon>
        <taxon>Glomeraceae</taxon>
        <taxon>Funneliformis</taxon>
    </lineage>
</organism>
<dbReference type="Proteomes" id="UP000789375">
    <property type="component" value="Unassembled WGS sequence"/>
</dbReference>